<name>A0A1I7WI36_HETBA</name>
<dbReference type="Proteomes" id="UP000095283">
    <property type="component" value="Unplaced"/>
</dbReference>
<evidence type="ECO:0000313" key="2">
    <source>
        <dbReference type="WBParaSite" id="Hba_04674"/>
    </source>
</evidence>
<dbReference type="WBParaSite" id="Hba_04674">
    <property type="protein sequence ID" value="Hba_04674"/>
    <property type="gene ID" value="Hba_04674"/>
</dbReference>
<accession>A0A1I7WI36</accession>
<keyword evidence="1" id="KW-1185">Reference proteome</keyword>
<organism evidence="1 2">
    <name type="scientific">Heterorhabditis bacteriophora</name>
    <name type="common">Entomopathogenic nematode worm</name>
    <dbReference type="NCBI Taxonomy" id="37862"/>
    <lineage>
        <taxon>Eukaryota</taxon>
        <taxon>Metazoa</taxon>
        <taxon>Ecdysozoa</taxon>
        <taxon>Nematoda</taxon>
        <taxon>Chromadorea</taxon>
        <taxon>Rhabditida</taxon>
        <taxon>Rhabditina</taxon>
        <taxon>Rhabditomorpha</taxon>
        <taxon>Strongyloidea</taxon>
        <taxon>Heterorhabditidae</taxon>
        <taxon>Heterorhabditis</taxon>
    </lineage>
</organism>
<protein>
    <submittedName>
        <fullName evidence="2">Ovule protein</fullName>
    </submittedName>
</protein>
<evidence type="ECO:0000313" key="1">
    <source>
        <dbReference type="Proteomes" id="UP000095283"/>
    </source>
</evidence>
<dbReference type="AlphaFoldDB" id="A0A1I7WI36"/>
<sequence>MFKIVLSTKSNMRPSVVMQQNDLPTSLFSKCLRIFPISCNRLETVTLSTTSCSASSSWGLRPFFLCWNS</sequence>
<reference evidence="2" key="1">
    <citation type="submission" date="2016-11" db="UniProtKB">
        <authorList>
            <consortium name="WormBaseParasite"/>
        </authorList>
    </citation>
    <scope>IDENTIFICATION</scope>
</reference>
<proteinExistence type="predicted"/>